<dbReference type="OrthoDB" id="9808134at2"/>
<evidence type="ECO:0000256" key="1">
    <source>
        <dbReference type="ARBA" id="ARBA00022448"/>
    </source>
</evidence>
<dbReference type="STRING" id="1276246.SCULI_v1c02540"/>
<dbReference type="PANTHER" id="PTHR34581:SF2">
    <property type="entry name" value="PTS SYSTEM N,N'-DIACETYLCHITOBIOSE-SPECIFIC EIIB COMPONENT"/>
    <property type="match status" value="1"/>
</dbReference>
<dbReference type="Gene3D" id="3.40.50.2300">
    <property type="match status" value="1"/>
</dbReference>
<feature type="domain" description="PTS EIIB type-3" evidence="8">
    <location>
        <begin position="1"/>
        <end position="98"/>
    </location>
</feature>
<evidence type="ECO:0000256" key="4">
    <source>
        <dbReference type="ARBA" id="ARBA00022679"/>
    </source>
</evidence>
<evidence type="ECO:0000256" key="6">
    <source>
        <dbReference type="ARBA" id="ARBA00022777"/>
    </source>
</evidence>
<dbReference type="PANTHER" id="PTHR34581">
    <property type="entry name" value="PTS SYSTEM N,N'-DIACETYLCHITOBIOSE-SPECIFIC EIIB COMPONENT"/>
    <property type="match status" value="1"/>
</dbReference>
<dbReference type="Pfam" id="PF02302">
    <property type="entry name" value="PTS_IIB"/>
    <property type="match status" value="1"/>
</dbReference>
<dbReference type="GO" id="GO:0009401">
    <property type="term" value="P:phosphoenolpyruvate-dependent sugar phosphotransferase system"/>
    <property type="evidence" value="ECO:0007669"/>
    <property type="project" value="UniProtKB-KW"/>
</dbReference>
<dbReference type="SUPFAM" id="SSF52794">
    <property type="entry name" value="PTS system IIB component-like"/>
    <property type="match status" value="1"/>
</dbReference>
<gene>
    <name evidence="9" type="primary">celA2</name>
    <name evidence="9" type="ORF">SCULI_v1c02540</name>
</gene>
<evidence type="ECO:0000256" key="2">
    <source>
        <dbReference type="ARBA" id="ARBA00022553"/>
    </source>
</evidence>
<evidence type="ECO:0000313" key="9">
    <source>
        <dbReference type="EMBL" id="AHI52595.1"/>
    </source>
</evidence>
<reference evidence="9 10" key="1">
    <citation type="journal article" date="2014" name="Genome Biol. Evol.">
        <title>Molecular evolution of the substrate utilization strategies and putative virulence factors in mosquito-associated Spiroplasma species.</title>
        <authorList>
            <person name="Chang T.H."/>
            <person name="Lo W.S."/>
            <person name="Ku C."/>
            <person name="Chen L.L."/>
            <person name="Kuo C.H."/>
        </authorList>
    </citation>
    <scope>NUCLEOTIDE SEQUENCE [LARGE SCALE GENOMIC DNA]</scope>
    <source>
        <strain evidence="9">AES-1</strain>
    </source>
</reference>
<dbReference type="Proteomes" id="UP000019267">
    <property type="component" value="Chromosome"/>
</dbReference>
<dbReference type="EMBL" id="CP006681">
    <property type="protein sequence ID" value="AHI52595.1"/>
    <property type="molecule type" value="Genomic_DNA"/>
</dbReference>
<evidence type="ECO:0000313" key="10">
    <source>
        <dbReference type="Proteomes" id="UP000019267"/>
    </source>
</evidence>
<proteinExistence type="predicted"/>
<feature type="modified residue" description="Phosphocysteine; by EIIA" evidence="7">
    <location>
        <position position="8"/>
    </location>
</feature>
<sequence length="98" mass="10471">MKKVLLACAGGMSTSILVGKMRDIAFEDEIDVTIDATSVANAKTMANDWDIVLLGPQVSFELDGVKEVTSTPVFVINADDYGKANGQKVLDFALSNCK</sequence>
<keyword evidence="1" id="KW-0813">Transport</keyword>
<keyword evidence="5" id="KW-0598">Phosphotransferase system</keyword>
<dbReference type="eggNOG" id="COG1440">
    <property type="taxonomic scope" value="Bacteria"/>
</dbReference>
<evidence type="ECO:0000256" key="5">
    <source>
        <dbReference type="ARBA" id="ARBA00022683"/>
    </source>
</evidence>
<dbReference type="CDD" id="cd05564">
    <property type="entry name" value="PTS_IIB_chitobiose_lichenan"/>
    <property type="match status" value="1"/>
</dbReference>
<evidence type="ECO:0000259" key="8">
    <source>
        <dbReference type="PROSITE" id="PS51100"/>
    </source>
</evidence>
<dbReference type="PATRIC" id="fig|1276246.3.peg.253"/>
<evidence type="ECO:0000256" key="7">
    <source>
        <dbReference type="PROSITE-ProRule" id="PRU00423"/>
    </source>
</evidence>
<dbReference type="KEGG" id="scq:SCULI_v1c02540"/>
<dbReference type="InterPro" id="IPR003501">
    <property type="entry name" value="PTS_EIIB_2/3"/>
</dbReference>
<dbReference type="AlphaFoldDB" id="W6A6U0"/>
<dbReference type="InterPro" id="IPR013012">
    <property type="entry name" value="PTS_EIIB_3"/>
</dbReference>
<keyword evidence="10" id="KW-1185">Reference proteome</keyword>
<dbReference type="GO" id="GO:0008982">
    <property type="term" value="F:protein-N(PI)-phosphohistidine-sugar phosphotransferase activity"/>
    <property type="evidence" value="ECO:0007669"/>
    <property type="project" value="InterPro"/>
</dbReference>
<dbReference type="InterPro" id="IPR051819">
    <property type="entry name" value="PTS_sugar-specific_EIIB"/>
</dbReference>
<dbReference type="GO" id="GO:0016301">
    <property type="term" value="F:kinase activity"/>
    <property type="evidence" value="ECO:0007669"/>
    <property type="project" value="UniProtKB-KW"/>
</dbReference>
<accession>W6A6U0</accession>
<name>W6A6U0_9MOLU</name>
<dbReference type="HOGENOM" id="CLU_147323_2_1_14"/>
<dbReference type="InterPro" id="IPR036095">
    <property type="entry name" value="PTS_EIIB-like_sf"/>
</dbReference>
<keyword evidence="2" id="KW-0597">Phosphoprotein</keyword>
<evidence type="ECO:0000256" key="3">
    <source>
        <dbReference type="ARBA" id="ARBA00022597"/>
    </source>
</evidence>
<keyword evidence="6" id="KW-0418">Kinase</keyword>
<organism evidence="9 10">
    <name type="scientific">Spiroplasma culicicola AES-1</name>
    <dbReference type="NCBI Taxonomy" id="1276246"/>
    <lineage>
        <taxon>Bacteria</taxon>
        <taxon>Bacillati</taxon>
        <taxon>Mycoplasmatota</taxon>
        <taxon>Mollicutes</taxon>
        <taxon>Entomoplasmatales</taxon>
        <taxon>Spiroplasmataceae</taxon>
        <taxon>Spiroplasma</taxon>
    </lineage>
</organism>
<keyword evidence="3" id="KW-0762">Sugar transport</keyword>
<keyword evidence="4" id="KW-0808">Transferase</keyword>
<protein>
    <submittedName>
        <fullName evidence="9">PTS system cellobiose-specific IIB component</fullName>
    </submittedName>
</protein>
<dbReference type="PROSITE" id="PS51100">
    <property type="entry name" value="PTS_EIIB_TYPE_3"/>
    <property type="match status" value="1"/>
</dbReference>
<dbReference type="RefSeq" id="WP_025362837.1">
    <property type="nucleotide sequence ID" value="NZ_CP006681.1"/>
</dbReference>